<protein>
    <submittedName>
        <fullName evidence="2">Uncharacterized protein</fullName>
    </submittedName>
</protein>
<reference evidence="2 3" key="2">
    <citation type="journal article" date="2023" name="Mol. Biol. Evol.">
        <title>Genomics of Secondarily Temperate Adaptation in the Only Non-Antarctic Icefish.</title>
        <authorList>
            <person name="Rivera-Colon A.G."/>
            <person name="Rayamajhi N."/>
            <person name="Minhas B.F."/>
            <person name="Madrigal G."/>
            <person name="Bilyk K.T."/>
            <person name="Yoon V."/>
            <person name="Hune M."/>
            <person name="Gregory S."/>
            <person name="Cheng C.H.C."/>
            <person name="Catchen J.M."/>
        </authorList>
    </citation>
    <scope>NUCLEOTIDE SEQUENCE [LARGE SCALE GENOMIC DNA]</scope>
    <source>
        <strain evidence="2">JMC-PN-2008</strain>
    </source>
</reference>
<proteinExistence type="predicted"/>
<feature type="compositionally biased region" description="Polar residues" evidence="1">
    <location>
        <begin position="48"/>
        <end position="60"/>
    </location>
</feature>
<sequence length="92" mass="10134">MDIWLLVSTFSEPSLRLSAAPHLCELQTGFSSHSAHITEEKAEPENTALHTETPGRSTNECLARRPFTPTPSSPASLLARHRSCRQHVEASL</sequence>
<keyword evidence="3" id="KW-1185">Reference proteome</keyword>
<dbReference type="Proteomes" id="UP001346869">
    <property type="component" value="Unassembled WGS sequence"/>
</dbReference>
<dbReference type="EMBL" id="JAUZQC010000023">
    <property type="protein sequence ID" value="KAK5849563.1"/>
    <property type="molecule type" value="Genomic_DNA"/>
</dbReference>
<gene>
    <name evidence="2" type="ORF">PBY51_013889</name>
</gene>
<dbReference type="AlphaFoldDB" id="A0AAN8ABW0"/>
<evidence type="ECO:0000313" key="3">
    <source>
        <dbReference type="Proteomes" id="UP001346869"/>
    </source>
</evidence>
<comment type="caution">
    <text evidence="2">The sequence shown here is derived from an EMBL/GenBank/DDBJ whole genome shotgun (WGS) entry which is preliminary data.</text>
</comment>
<evidence type="ECO:0000256" key="1">
    <source>
        <dbReference type="SAM" id="MobiDB-lite"/>
    </source>
</evidence>
<organism evidence="2 3">
    <name type="scientific">Eleginops maclovinus</name>
    <name type="common">Patagonian blennie</name>
    <name type="synonym">Eleginus maclovinus</name>
    <dbReference type="NCBI Taxonomy" id="56733"/>
    <lineage>
        <taxon>Eukaryota</taxon>
        <taxon>Metazoa</taxon>
        <taxon>Chordata</taxon>
        <taxon>Craniata</taxon>
        <taxon>Vertebrata</taxon>
        <taxon>Euteleostomi</taxon>
        <taxon>Actinopterygii</taxon>
        <taxon>Neopterygii</taxon>
        <taxon>Teleostei</taxon>
        <taxon>Neoteleostei</taxon>
        <taxon>Acanthomorphata</taxon>
        <taxon>Eupercaria</taxon>
        <taxon>Perciformes</taxon>
        <taxon>Notothenioidei</taxon>
        <taxon>Eleginopidae</taxon>
        <taxon>Eleginops</taxon>
    </lineage>
</organism>
<name>A0AAN8ABW0_ELEMC</name>
<feature type="region of interest" description="Disordered" evidence="1">
    <location>
        <begin position="37"/>
        <end position="80"/>
    </location>
</feature>
<evidence type="ECO:0000313" key="2">
    <source>
        <dbReference type="EMBL" id="KAK5849563.1"/>
    </source>
</evidence>
<reference evidence="2 3" key="1">
    <citation type="journal article" date="2023" name="Genes (Basel)">
        <title>Chromosome-Level Genome Assembly and Circadian Gene Repertoire of the Patagonia Blennie Eleginops maclovinus-The Closest Ancestral Proxy of Antarctic Cryonotothenioids.</title>
        <authorList>
            <person name="Cheng C.C."/>
            <person name="Rivera-Colon A.G."/>
            <person name="Minhas B.F."/>
            <person name="Wilson L."/>
            <person name="Rayamajhi N."/>
            <person name="Vargas-Chacoff L."/>
            <person name="Catchen J.M."/>
        </authorList>
    </citation>
    <scope>NUCLEOTIDE SEQUENCE [LARGE SCALE GENOMIC DNA]</scope>
    <source>
        <strain evidence="2">JMC-PN-2008</strain>
    </source>
</reference>
<accession>A0AAN8ABW0</accession>